<accession>A0AAP0KG75</accession>
<dbReference type="AlphaFoldDB" id="A0AAP0KG75"/>
<feature type="transmembrane region" description="Helical" evidence="4">
    <location>
        <begin position="350"/>
        <end position="377"/>
    </location>
</feature>
<comment type="caution">
    <text evidence="5">The sequence shown here is derived from an EMBL/GenBank/DDBJ whole genome shotgun (WGS) entry which is preliminary data.</text>
</comment>
<keyword evidence="1" id="KW-0479">Metal-binding</keyword>
<gene>
    <name evidence="5" type="ORF">Syun_009223</name>
</gene>
<evidence type="ECO:0000313" key="5">
    <source>
        <dbReference type="EMBL" id="KAK9150914.1"/>
    </source>
</evidence>
<feature type="compositionally biased region" description="Basic and acidic residues" evidence="3">
    <location>
        <begin position="12"/>
        <end position="26"/>
    </location>
</feature>
<keyword evidence="2" id="KW-0862">Zinc</keyword>
<dbReference type="EMBL" id="JBBNAF010000004">
    <property type="protein sequence ID" value="KAK9150914.1"/>
    <property type="molecule type" value="Genomic_DNA"/>
</dbReference>
<dbReference type="PANTHER" id="PTHR43880">
    <property type="entry name" value="ALCOHOL DEHYDROGENASE"/>
    <property type="match status" value="1"/>
</dbReference>
<dbReference type="GO" id="GO:0051903">
    <property type="term" value="F:S-(hydroxymethyl)glutathione dehydrogenase [NAD(P)+] activity"/>
    <property type="evidence" value="ECO:0007669"/>
    <property type="project" value="TreeGrafter"/>
</dbReference>
<dbReference type="InterPro" id="IPR035929">
    <property type="entry name" value="CoaB-like_sf"/>
</dbReference>
<evidence type="ECO:0000256" key="2">
    <source>
        <dbReference type="ARBA" id="ARBA00022833"/>
    </source>
</evidence>
<dbReference type="Gene3D" id="3.40.50.720">
    <property type="entry name" value="NAD(P)-binding Rossmann-like Domain"/>
    <property type="match status" value="1"/>
</dbReference>
<keyword evidence="4" id="KW-1133">Transmembrane helix</keyword>
<name>A0AAP0KG75_9MAGN</name>
<evidence type="ECO:0000256" key="4">
    <source>
        <dbReference type="SAM" id="Phobius"/>
    </source>
</evidence>
<keyword evidence="4" id="KW-0472">Membrane</keyword>
<dbReference type="SUPFAM" id="SSF102645">
    <property type="entry name" value="CoaB-like"/>
    <property type="match status" value="1"/>
</dbReference>
<dbReference type="GO" id="GO:0005829">
    <property type="term" value="C:cytosol"/>
    <property type="evidence" value="ECO:0007669"/>
    <property type="project" value="TreeGrafter"/>
</dbReference>
<evidence type="ECO:0000256" key="3">
    <source>
        <dbReference type="SAM" id="MobiDB-lite"/>
    </source>
</evidence>
<evidence type="ECO:0000256" key="1">
    <source>
        <dbReference type="ARBA" id="ARBA00022723"/>
    </source>
</evidence>
<feature type="transmembrane region" description="Helical" evidence="4">
    <location>
        <begin position="321"/>
        <end position="344"/>
    </location>
</feature>
<dbReference type="PANTHER" id="PTHR43880:SF5">
    <property type="entry name" value="ALCOHOL DEHYDROGENASE-LIKE 6"/>
    <property type="match status" value="1"/>
</dbReference>
<evidence type="ECO:0000313" key="6">
    <source>
        <dbReference type="Proteomes" id="UP001420932"/>
    </source>
</evidence>
<organism evidence="5 6">
    <name type="scientific">Stephania yunnanensis</name>
    <dbReference type="NCBI Taxonomy" id="152371"/>
    <lineage>
        <taxon>Eukaryota</taxon>
        <taxon>Viridiplantae</taxon>
        <taxon>Streptophyta</taxon>
        <taxon>Embryophyta</taxon>
        <taxon>Tracheophyta</taxon>
        <taxon>Spermatophyta</taxon>
        <taxon>Magnoliopsida</taxon>
        <taxon>Ranunculales</taxon>
        <taxon>Menispermaceae</taxon>
        <taxon>Menispermoideae</taxon>
        <taxon>Cissampelideae</taxon>
        <taxon>Stephania</taxon>
    </lineage>
</organism>
<reference evidence="5 6" key="1">
    <citation type="submission" date="2024-01" db="EMBL/GenBank/DDBJ databases">
        <title>Genome assemblies of Stephania.</title>
        <authorList>
            <person name="Yang L."/>
        </authorList>
    </citation>
    <scope>NUCLEOTIDE SEQUENCE [LARGE SCALE GENOMIC DNA]</scope>
    <source>
        <strain evidence="5">YNDBR</strain>
        <tissue evidence="5">Leaf</tissue>
    </source>
</reference>
<sequence>MSTIRGSMAEAVARDSRDPVEGTDRDSDLVVHMGKEMDMFQLERDFNVSAWAYGQPGDRWCVLCLEVSEEPSSSRRSPALQSKMGVWPWAKTLVINFDRAFNEVELATKRRSASDRPPPLLLIKTTTTPALLQGLLRRRLWGGGGGVIVDLGTTVTSGDGGEGPIQGGARGCGGGRGGAVPHALRSESAEERERADVGLGFRDLHPVFMGSLARSIVSELVFGVSLARQWLHSGARRASAPRLRTPIPIHFFLSSLSLQAPIKRCYRLNRRTEAERVRLGSAETTIGEREVDGGSAEATAEQREREADVDRERDLAVLIRLAEIVSMVLCCGVAAGLGAAWRVADITKGYTVVIFGLGTVGLSVSSGNAVAASMVTTRPMQRPMNMMNMPIMPPGVASFNLASQANMAGGMHPGGIPMRVVRELVDMEPKPIILAYIDLNLQTLVAARMFLQHGANNHSQCSGLVNISSLAVHSADAKLKVVERGQLLKLPFTTTFDYLQLIALSMKSPGPLGSFYFAAVVSDFYVPWNSMAEHKIQSASDRLDQRLAQVPKMLKAIRDEWAPMAFCISFKVQVVLMIVECWHLKGVSNLYEIACRYAIFMKGDNSSPVKPDSAKLVRSNHLGCPDTTGLDLGMA</sequence>
<dbReference type="Gene3D" id="3.90.180.10">
    <property type="entry name" value="Medium-chain alcohol dehydrogenases, catalytic domain"/>
    <property type="match status" value="1"/>
</dbReference>
<protein>
    <submittedName>
        <fullName evidence="5">Uncharacterized protein</fullName>
    </submittedName>
</protein>
<dbReference type="Gene3D" id="3.40.50.10300">
    <property type="entry name" value="CoaB-like"/>
    <property type="match status" value="1"/>
</dbReference>
<feature type="region of interest" description="Disordered" evidence="3">
    <location>
        <begin position="1"/>
        <end position="26"/>
    </location>
</feature>
<keyword evidence="6" id="KW-1185">Reference proteome</keyword>
<feature type="region of interest" description="Disordered" evidence="3">
    <location>
        <begin position="288"/>
        <end position="307"/>
    </location>
</feature>
<dbReference type="Proteomes" id="UP001420932">
    <property type="component" value="Unassembled WGS sequence"/>
</dbReference>
<dbReference type="GO" id="GO:0046294">
    <property type="term" value="P:formaldehyde catabolic process"/>
    <property type="evidence" value="ECO:0007669"/>
    <property type="project" value="TreeGrafter"/>
</dbReference>
<dbReference type="GO" id="GO:0008270">
    <property type="term" value="F:zinc ion binding"/>
    <property type="evidence" value="ECO:0007669"/>
    <property type="project" value="TreeGrafter"/>
</dbReference>
<proteinExistence type="predicted"/>
<keyword evidence="4" id="KW-0812">Transmembrane</keyword>